<dbReference type="PANTHER" id="PTHR12992:SF11">
    <property type="entry name" value="MITOCHONDRIAL COENZYME A DIPHOSPHATASE NUDT8"/>
    <property type="match status" value="1"/>
</dbReference>
<dbReference type="PROSITE" id="PS51462">
    <property type="entry name" value="NUDIX"/>
    <property type="match status" value="1"/>
</dbReference>
<dbReference type="Gene3D" id="3.90.79.10">
    <property type="entry name" value="Nucleoside Triphosphate Pyrophosphohydrolase"/>
    <property type="match status" value="1"/>
</dbReference>
<evidence type="ECO:0000256" key="4">
    <source>
        <dbReference type="ARBA" id="ARBA00022801"/>
    </source>
</evidence>
<keyword evidence="4" id="KW-0378">Hydrolase</keyword>
<evidence type="ECO:0000256" key="2">
    <source>
        <dbReference type="ARBA" id="ARBA00001946"/>
    </source>
</evidence>
<name>A0A1Y5HXB7_OLEAN</name>
<dbReference type="GO" id="GO:0046872">
    <property type="term" value="F:metal ion binding"/>
    <property type="evidence" value="ECO:0007669"/>
    <property type="project" value="UniProtKB-KW"/>
</dbReference>
<dbReference type="GO" id="GO:0010945">
    <property type="term" value="F:coenzyme A diphosphatase activity"/>
    <property type="evidence" value="ECO:0007669"/>
    <property type="project" value="InterPro"/>
</dbReference>
<evidence type="ECO:0000256" key="5">
    <source>
        <dbReference type="ARBA" id="ARBA00022842"/>
    </source>
</evidence>
<reference evidence="9" key="1">
    <citation type="journal article" date="2017" name="Proc. Natl. Acad. Sci. U.S.A.">
        <title>Simulation of Deepwater Horizon oil plume reveals substrate specialization within a complex community of hydrocarbon degraders.</title>
        <authorList>
            <person name="Hu P."/>
            <person name="Dubinsky E.A."/>
            <person name="Probst A.J."/>
            <person name="Wang J."/>
            <person name="Sieber C.M.K."/>
            <person name="Tom L.M."/>
            <person name="Gardinali P."/>
            <person name="Banfield J.F."/>
            <person name="Atlas R.M."/>
            <person name="Andersen G.L."/>
        </authorList>
    </citation>
    <scope>NUCLEOTIDE SEQUENCE [LARGE SCALE GENOMIC DNA]</scope>
</reference>
<gene>
    <name evidence="8" type="ORF">A9R00_05390</name>
</gene>
<sequence>MSNQSLLQKLIISIDQYQARTIHQPDLAQAGVLVAITDEADPHLVLTRRAQHLNSHSGEVAFAGGKQDATDPDIVFTALREAHEEINLSAQHVKIIGPLDQVVSRFGYVVTPIVGLIPADVEFIANPDELDAIFKVPLRFFLESEPHDYFERGNISIPSFHYDGFRIWGLTAMMITEMVNNHLNANIAIRF</sequence>
<comment type="cofactor">
    <cofactor evidence="2">
        <name>Mg(2+)</name>
        <dbReference type="ChEBI" id="CHEBI:18420"/>
    </cofactor>
</comment>
<comment type="caution">
    <text evidence="8">The sequence shown here is derived from an EMBL/GenBank/DDBJ whole genome shotgun (WGS) entry which is preliminary data.</text>
</comment>
<dbReference type="CDD" id="cd03426">
    <property type="entry name" value="NUDIX_CoAse_Nudt7"/>
    <property type="match status" value="1"/>
</dbReference>
<evidence type="ECO:0000256" key="3">
    <source>
        <dbReference type="ARBA" id="ARBA00022723"/>
    </source>
</evidence>
<dbReference type="InterPro" id="IPR045121">
    <property type="entry name" value="CoAse"/>
</dbReference>
<proteinExistence type="predicted"/>
<evidence type="ECO:0000259" key="7">
    <source>
        <dbReference type="PROSITE" id="PS51462"/>
    </source>
</evidence>
<feature type="domain" description="Nudix hydrolase" evidence="7">
    <location>
        <begin position="27"/>
        <end position="161"/>
    </location>
</feature>
<dbReference type="NCBIfam" id="NF007980">
    <property type="entry name" value="PRK10707.1"/>
    <property type="match status" value="1"/>
</dbReference>
<dbReference type="InterPro" id="IPR000086">
    <property type="entry name" value="NUDIX_hydrolase_dom"/>
</dbReference>
<accession>A0A1Y5HXB7</accession>
<protein>
    <recommendedName>
        <fullName evidence="7">Nudix hydrolase domain-containing protein</fullName>
    </recommendedName>
</protein>
<organism evidence="8 9">
    <name type="scientific">Oleispira antarctica</name>
    <dbReference type="NCBI Taxonomy" id="188908"/>
    <lineage>
        <taxon>Bacteria</taxon>
        <taxon>Pseudomonadati</taxon>
        <taxon>Pseudomonadota</taxon>
        <taxon>Gammaproteobacteria</taxon>
        <taxon>Oceanospirillales</taxon>
        <taxon>Oceanospirillaceae</taxon>
        <taxon>Oleispira</taxon>
    </lineage>
</organism>
<evidence type="ECO:0000313" key="8">
    <source>
        <dbReference type="EMBL" id="OUS40564.1"/>
    </source>
</evidence>
<dbReference type="Proteomes" id="UP000227088">
    <property type="component" value="Unassembled WGS sequence"/>
</dbReference>
<evidence type="ECO:0000256" key="6">
    <source>
        <dbReference type="ARBA" id="ARBA00023211"/>
    </source>
</evidence>
<keyword evidence="6" id="KW-0464">Manganese</keyword>
<dbReference type="AlphaFoldDB" id="A0A1Y5HXB7"/>
<evidence type="ECO:0000313" key="9">
    <source>
        <dbReference type="Proteomes" id="UP000227088"/>
    </source>
</evidence>
<dbReference type="PANTHER" id="PTHR12992">
    <property type="entry name" value="NUDIX HYDROLASE"/>
    <property type="match status" value="1"/>
</dbReference>
<keyword evidence="5" id="KW-0460">Magnesium</keyword>
<dbReference type="EMBL" id="MABE01000311">
    <property type="protein sequence ID" value="OUS40564.1"/>
    <property type="molecule type" value="Genomic_DNA"/>
</dbReference>
<evidence type="ECO:0000256" key="1">
    <source>
        <dbReference type="ARBA" id="ARBA00001936"/>
    </source>
</evidence>
<comment type="cofactor">
    <cofactor evidence="1">
        <name>Mn(2+)</name>
        <dbReference type="ChEBI" id="CHEBI:29035"/>
    </cofactor>
</comment>
<dbReference type="SUPFAM" id="SSF55811">
    <property type="entry name" value="Nudix"/>
    <property type="match status" value="1"/>
</dbReference>
<keyword evidence="3" id="KW-0479">Metal-binding</keyword>
<dbReference type="InterPro" id="IPR015797">
    <property type="entry name" value="NUDIX_hydrolase-like_dom_sf"/>
</dbReference>
<dbReference type="Pfam" id="PF00293">
    <property type="entry name" value="NUDIX"/>
    <property type="match status" value="1"/>
</dbReference>